<feature type="transmembrane region" description="Helical" evidence="9">
    <location>
        <begin position="121"/>
        <end position="141"/>
    </location>
</feature>
<evidence type="ECO:0000256" key="4">
    <source>
        <dbReference type="ARBA" id="ARBA00022692"/>
    </source>
</evidence>
<keyword evidence="4 9" id="KW-0812">Transmembrane</keyword>
<dbReference type="Proteomes" id="UP001219901">
    <property type="component" value="Chromosome"/>
</dbReference>
<dbReference type="InterPro" id="IPR005665">
    <property type="entry name" value="SecF_bac"/>
</dbReference>
<feature type="transmembrane region" description="Helical" evidence="9">
    <location>
        <begin position="184"/>
        <end position="205"/>
    </location>
</feature>
<reference evidence="12" key="2">
    <citation type="journal article" date="2023" name="Nat. Commun.">
        <title>Cultivation of marine bacteria of the SAR202 clade.</title>
        <authorList>
            <person name="Lim Y."/>
            <person name="Seo J.H."/>
            <person name="Giovannoni S.J."/>
            <person name="Kang I."/>
            <person name="Cho J.C."/>
        </authorList>
    </citation>
    <scope>NUCLEOTIDE SEQUENCE</scope>
    <source>
        <strain evidence="12">JH1073</strain>
    </source>
</reference>
<keyword evidence="8 9" id="KW-0472">Membrane</keyword>
<evidence type="ECO:0000313" key="14">
    <source>
        <dbReference type="Proteomes" id="UP001321249"/>
    </source>
</evidence>
<reference evidence="13 14" key="1">
    <citation type="submission" date="2019-11" db="EMBL/GenBank/DDBJ databases">
        <authorList>
            <person name="Cho J.-C."/>
        </authorList>
    </citation>
    <scope>NUCLEOTIDE SEQUENCE [LARGE SCALE GENOMIC DNA]</scope>
    <source>
        <strain evidence="12 13">JH1073</strain>
        <strain evidence="11 14">JH702</strain>
    </source>
</reference>
<proteinExistence type="inferred from homology"/>
<evidence type="ECO:0000256" key="5">
    <source>
        <dbReference type="ARBA" id="ARBA00022927"/>
    </source>
</evidence>
<evidence type="ECO:0000256" key="9">
    <source>
        <dbReference type="HAMAP-Rule" id="MF_01464"/>
    </source>
</evidence>
<evidence type="ECO:0000259" key="10">
    <source>
        <dbReference type="Pfam" id="PF02355"/>
    </source>
</evidence>
<dbReference type="RefSeq" id="WP_342823717.1">
    <property type="nucleotide sequence ID" value="NZ_CP046146.1"/>
</dbReference>
<dbReference type="SUPFAM" id="SSF82866">
    <property type="entry name" value="Multidrug efflux transporter AcrB transmembrane domain"/>
    <property type="match status" value="1"/>
</dbReference>
<evidence type="ECO:0000313" key="13">
    <source>
        <dbReference type="Proteomes" id="UP001219901"/>
    </source>
</evidence>
<reference evidence="13" key="3">
    <citation type="submission" date="2023-06" db="EMBL/GenBank/DDBJ databases">
        <title>Pangenomics reveal diversification of enzyme families and niche specialization in globally abundant SAR202 bacteria.</title>
        <authorList>
            <person name="Saw J.H.W."/>
        </authorList>
    </citation>
    <scope>NUCLEOTIDE SEQUENCE [LARGE SCALE GENOMIC DNA]</scope>
    <source>
        <strain evidence="13">JH1073</strain>
    </source>
</reference>
<feature type="domain" description="Protein export membrane protein SecD/SecF C-terminal" evidence="10">
    <location>
        <begin position="96"/>
        <end position="288"/>
    </location>
</feature>
<evidence type="ECO:0000256" key="7">
    <source>
        <dbReference type="ARBA" id="ARBA00023010"/>
    </source>
</evidence>
<keyword evidence="6 9" id="KW-1133">Transmembrane helix</keyword>
<evidence type="ECO:0000256" key="3">
    <source>
        <dbReference type="ARBA" id="ARBA00022475"/>
    </source>
</evidence>
<organism evidence="12 13">
    <name type="scientific">Candidatus Lucifugimonas marina</name>
    <dbReference type="NCBI Taxonomy" id="3038979"/>
    <lineage>
        <taxon>Bacteria</taxon>
        <taxon>Bacillati</taxon>
        <taxon>Chloroflexota</taxon>
        <taxon>Dehalococcoidia</taxon>
        <taxon>SAR202 cluster</taxon>
        <taxon>Candidatus Lucifugimonadales</taxon>
        <taxon>Candidatus Lucifugimonadaceae</taxon>
        <taxon>Candidatus Lucifugimonas</taxon>
    </lineage>
</organism>
<evidence type="ECO:0000256" key="8">
    <source>
        <dbReference type="ARBA" id="ARBA00023136"/>
    </source>
</evidence>
<comment type="similarity">
    <text evidence="9">Belongs to the SecD/SecF family. SecF subfamily.</text>
</comment>
<dbReference type="AlphaFoldDB" id="A0AAJ6CUX4"/>
<evidence type="ECO:0000256" key="6">
    <source>
        <dbReference type="ARBA" id="ARBA00022989"/>
    </source>
</evidence>
<dbReference type="Pfam" id="PF02355">
    <property type="entry name" value="SecD_SecF_C"/>
    <property type="match status" value="1"/>
</dbReference>
<dbReference type="Proteomes" id="UP001321249">
    <property type="component" value="Unassembled WGS sequence"/>
</dbReference>
<comment type="caution">
    <text evidence="9">Lacks conserved residue(s) required for the propagation of feature annotation.</text>
</comment>
<protein>
    <recommendedName>
        <fullName evidence="9">Protein-export membrane protein SecF</fullName>
    </recommendedName>
</protein>
<dbReference type="InterPro" id="IPR022813">
    <property type="entry name" value="SecD/SecF_arch_bac"/>
</dbReference>
<dbReference type="InterPro" id="IPR022646">
    <property type="entry name" value="SecD/SecF_CS"/>
</dbReference>
<keyword evidence="5 9" id="KW-0653">Protein transport</keyword>
<dbReference type="GO" id="GO:0015450">
    <property type="term" value="F:protein-transporting ATPase activity"/>
    <property type="evidence" value="ECO:0007669"/>
    <property type="project" value="InterPro"/>
</dbReference>
<keyword evidence="3 9" id="KW-1003">Cell membrane</keyword>
<name>A0AAJ6CUX4_9CHLR</name>
<dbReference type="EMBL" id="CP046147">
    <property type="protein sequence ID" value="WFG39724.1"/>
    <property type="molecule type" value="Genomic_DNA"/>
</dbReference>
<feature type="transmembrane region" description="Helical" evidence="9">
    <location>
        <begin position="153"/>
        <end position="178"/>
    </location>
</feature>
<comment type="function">
    <text evidence="9">Part of the Sec protein translocase complex. Interacts with the SecYEG preprotein conducting channel. SecDF uses the proton motive force (PMF) to complete protein translocation after the ATP-dependent function of SecA.</text>
</comment>
<feature type="transmembrane region" description="Helical" evidence="9">
    <location>
        <begin position="261"/>
        <end position="286"/>
    </location>
</feature>
<dbReference type="PRINTS" id="PR01755">
    <property type="entry name" value="SECFTRNLCASE"/>
</dbReference>
<dbReference type="PANTHER" id="PTHR30081:SF8">
    <property type="entry name" value="PROTEIN TRANSLOCASE SUBUNIT SECF"/>
    <property type="match status" value="1"/>
</dbReference>
<dbReference type="GO" id="GO:0006605">
    <property type="term" value="P:protein targeting"/>
    <property type="evidence" value="ECO:0007669"/>
    <property type="project" value="UniProtKB-UniRule"/>
</dbReference>
<evidence type="ECO:0000313" key="11">
    <source>
        <dbReference type="EMBL" id="MDG0865525.1"/>
    </source>
</evidence>
<keyword evidence="2 9" id="KW-0813">Transport</keyword>
<dbReference type="GO" id="GO:0005886">
    <property type="term" value="C:plasma membrane"/>
    <property type="evidence" value="ECO:0007669"/>
    <property type="project" value="UniProtKB-SubCell"/>
</dbReference>
<evidence type="ECO:0000256" key="1">
    <source>
        <dbReference type="ARBA" id="ARBA00004651"/>
    </source>
</evidence>
<sequence>MDIVAKRRIFLTISVVLVALSAIVLGTEGLNLGIDFTSGSTVTYQFGDTDPGTADVTDALTASGHPESIIQALGDNQYFIRTDDLGVSGLDDVNEEILKLDPDAHVLDTSTVGSSVAEDTVSNAITAVIVAAIFVMIYIMYAFRSVPNSYKYAFAAIVALMHDVLIVLGAFAVLGIAINAEVNAIFIVGILTVIGYSVNDTIVIFDRIRENVTLAPGRDFRTTVNISINESFTRSLGTSITTMTVILAMLLFGGASLRDFLIVLLSGVIVGTYSSIFIAAQVLVLWERRAFLPWRKTAATNS</sequence>
<gene>
    <name evidence="9 12" type="primary">secF</name>
    <name evidence="11" type="ORF">GKO46_00355</name>
    <name evidence="12" type="ORF">GKO48_08865</name>
</gene>
<dbReference type="InterPro" id="IPR048634">
    <property type="entry name" value="SecD_SecF_C"/>
</dbReference>
<dbReference type="Gene3D" id="1.20.1640.10">
    <property type="entry name" value="Multidrug efflux transporter AcrB transmembrane domain"/>
    <property type="match status" value="1"/>
</dbReference>
<feature type="transmembrane region" description="Helical" evidence="9">
    <location>
        <begin position="236"/>
        <end position="255"/>
    </location>
</feature>
<dbReference type="GO" id="GO:0065002">
    <property type="term" value="P:intracellular protein transmembrane transport"/>
    <property type="evidence" value="ECO:0007669"/>
    <property type="project" value="UniProtKB-UniRule"/>
</dbReference>
<dbReference type="NCBIfam" id="TIGR00966">
    <property type="entry name" value="transloc_SecF"/>
    <property type="match status" value="1"/>
</dbReference>
<dbReference type="HAMAP" id="MF_01464_B">
    <property type="entry name" value="SecF_B"/>
    <property type="match status" value="1"/>
</dbReference>
<evidence type="ECO:0000256" key="2">
    <source>
        <dbReference type="ARBA" id="ARBA00022448"/>
    </source>
</evidence>
<evidence type="ECO:0000313" key="12">
    <source>
        <dbReference type="EMBL" id="WFG39724.1"/>
    </source>
</evidence>
<dbReference type="EMBL" id="WMBE01000001">
    <property type="protein sequence ID" value="MDG0865525.1"/>
    <property type="molecule type" value="Genomic_DNA"/>
</dbReference>
<accession>A0AAJ6CUX4</accession>
<dbReference type="GO" id="GO:0043952">
    <property type="term" value="P:protein transport by the Sec complex"/>
    <property type="evidence" value="ECO:0007669"/>
    <property type="project" value="UniProtKB-UniRule"/>
</dbReference>
<keyword evidence="7 9" id="KW-0811">Translocation</keyword>
<keyword evidence="13" id="KW-1185">Reference proteome</keyword>
<dbReference type="Pfam" id="PF07549">
    <property type="entry name" value="Sec_GG"/>
    <property type="match status" value="1"/>
</dbReference>
<comment type="subcellular location">
    <subcellularLocation>
        <location evidence="1 9">Cell membrane</location>
        <topology evidence="1 9">Multi-pass membrane protein</topology>
    </subcellularLocation>
</comment>
<dbReference type="InterPro" id="IPR022645">
    <property type="entry name" value="SecD/SecF_bac"/>
</dbReference>
<dbReference type="PANTHER" id="PTHR30081">
    <property type="entry name" value="PROTEIN-EXPORT MEMBRANE PROTEIN SEC"/>
    <property type="match status" value="1"/>
</dbReference>
<comment type="subunit">
    <text evidence="9">Forms a complex with SecD. Part of the essential Sec protein translocation apparatus which comprises SecA, SecYEG and auxiliary proteins SecDF. Other proteins may also be involved.</text>
</comment>